<dbReference type="Proteomes" id="UP000307768">
    <property type="component" value="Unassembled WGS sequence"/>
</dbReference>
<feature type="transmembrane region" description="Helical" evidence="6">
    <location>
        <begin position="233"/>
        <end position="251"/>
    </location>
</feature>
<keyword evidence="2 6" id="KW-0812">Transmembrane</keyword>
<evidence type="ECO:0000256" key="5">
    <source>
        <dbReference type="ARBA" id="ARBA00023251"/>
    </source>
</evidence>
<keyword evidence="4 6" id="KW-0472">Membrane</keyword>
<dbReference type="PIRSF" id="PIRSF006648">
    <property type="entry name" value="DrrB"/>
    <property type="match status" value="1"/>
</dbReference>
<dbReference type="InterPro" id="IPR051784">
    <property type="entry name" value="Nod_factor_ABC_transporter"/>
</dbReference>
<name>A0A5Q6RWG1_9ACTN</name>
<evidence type="ECO:0000256" key="3">
    <source>
        <dbReference type="ARBA" id="ARBA00022989"/>
    </source>
</evidence>
<keyword evidence="6" id="KW-1003">Cell membrane</keyword>
<evidence type="ECO:0000256" key="2">
    <source>
        <dbReference type="ARBA" id="ARBA00022692"/>
    </source>
</evidence>
<feature type="transmembrane region" description="Helical" evidence="6">
    <location>
        <begin position="64"/>
        <end position="85"/>
    </location>
</feature>
<dbReference type="EMBL" id="VDFQ02000004">
    <property type="protein sequence ID" value="KAA1422404.1"/>
    <property type="molecule type" value="Genomic_DNA"/>
</dbReference>
<feature type="transmembrane region" description="Helical" evidence="6">
    <location>
        <begin position="138"/>
        <end position="166"/>
    </location>
</feature>
<dbReference type="RefSeq" id="WP_149770355.1">
    <property type="nucleotide sequence ID" value="NZ_VDFQ02000004.1"/>
</dbReference>
<evidence type="ECO:0000259" key="7">
    <source>
        <dbReference type="PROSITE" id="PS51012"/>
    </source>
</evidence>
<feature type="domain" description="ABC transmembrane type-2" evidence="7">
    <location>
        <begin position="24"/>
        <end position="254"/>
    </location>
</feature>
<dbReference type="GO" id="GO:0140359">
    <property type="term" value="F:ABC-type transporter activity"/>
    <property type="evidence" value="ECO:0007669"/>
    <property type="project" value="InterPro"/>
</dbReference>
<dbReference type="InterPro" id="IPR013525">
    <property type="entry name" value="ABC2_TM"/>
</dbReference>
<comment type="caution">
    <text evidence="8">The sequence shown here is derived from an EMBL/GenBank/DDBJ whole genome shotgun (WGS) entry which is preliminary data.</text>
</comment>
<comment type="similarity">
    <text evidence="6">Belongs to the ABC-2 integral membrane protein family.</text>
</comment>
<comment type="subcellular location">
    <subcellularLocation>
        <location evidence="6">Cell membrane</location>
        <topology evidence="6">Multi-pass membrane protein</topology>
    </subcellularLocation>
    <subcellularLocation>
        <location evidence="1">Membrane</location>
        <topology evidence="1">Multi-pass membrane protein</topology>
    </subcellularLocation>
</comment>
<sequence length="258" mass="27339">MTTALVHTRLLTERSLRTLARQPAYLAFTLIQPLVWLLLFGQLFRNVVELPGFGGENYLTYLTPGIAVMTAMFSAGWAGTGFIVAMDRGVMDRDLTSPVGRGALMASSLASQSVTIAIQTVIVMAVGVVAGARFDGGALGWTVVIVAAVLLGCVFAALSNAVALLVRQQEALIGISQFLTLPLTFLSSVMLAPALMPEWVATVARLNPVDWAAVASREALSASPDWSMVGGRLGLLLVLAVLMAALATRAFRAYQRST</sequence>
<evidence type="ECO:0000313" key="9">
    <source>
        <dbReference type="Proteomes" id="UP000307768"/>
    </source>
</evidence>
<keyword evidence="6" id="KW-0813">Transport</keyword>
<evidence type="ECO:0000313" key="8">
    <source>
        <dbReference type="EMBL" id="KAA1422404.1"/>
    </source>
</evidence>
<gene>
    <name evidence="8" type="ORF">FE697_014745</name>
</gene>
<dbReference type="GO" id="GO:0046677">
    <property type="term" value="P:response to antibiotic"/>
    <property type="evidence" value="ECO:0007669"/>
    <property type="project" value="UniProtKB-KW"/>
</dbReference>
<dbReference type="InterPro" id="IPR047817">
    <property type="entry name" value="ABC2_TM_bact-type"/>
</dbReference>
<feature type="transmembrane region" description="Helical" evidence="6">
    <location>
        <begin position="106"/>
        <end position="132"/>
    </location>
</feature>
<dbReference type="PANTHER" id="PTHR43229">
    <property type="entry name" value="NODULATION PROTEIN J"/>
    <property type="match status" value="1"/>
</dbReference>
<feature type="transmembrane region" description="Helical" evidence="6">
    <location>
        <begin position="24"/>
        <end position="44"/>
    </location>
</feature>
<dbReference type="GO" id="GO:0043190">
    <property type="term" value="C:ATP-binding cassette (ABC) transporter complex"/>
    <property type="evidence" value="ECO:0007669"/>
    <property type="project" value="InterPro"/>
</dbReference>
<reference evidence="8 9" key="1">
    <citation type="submission" date="2019-09" db="EMBL/GenBank/DDBJ databases">
        <title>Mumia zhuanghuii sp. nov. isolated from the intestinal contents of plateau pika (Ochotona curzoniae) in the Qinghai-Tibet plateau of China.</title>
        <authorList>
            <person name="Tian Z."/>
        </authorList>
    </citation>
    <scope>NUCLEOTIDE SEQUENCE [LARGE SCALE GENOMIC DNA]</scope>
    <source>
        <strain evidence="9">350</strain>
    </source>
</reference>
<keyword evidence="3 6" id="KW-1133">Transmembrane helix</keyword>
<dbReference type="PROSITE" id="PS51012">
    <property type="entry name" value="ABC_TM2"/>
    <property type="match status" value="1"/>
</dbReference>
<dbReference type="AlphaFoldDB" id="A0A5Q6RWG1"/>
<feature type="transmembrane region" description="Helical" evidence="6">
    <location>
        <begin position="178"/>
        <end position="196"/>
    </location>
</feature>
<evidence type="ECO:0000256" key="6">
    <source>
        <dbReference type="RuleBase" id="RU361157"/>
    </source>
</evidence>
<evidence type="ECO:0000256" key="4">
    <source>
        <dbReference type="ARBA" id="ARBA00023136"/>
    </source>
</evidence>
<protein>
    <recommendedName>
        <fullName evidence="6">Transport permease protein</fullName>
    </recommendedName>
</protein>
<dbReference type="PANTHER" id="PTHR43229:SF2">
    <property type="entry name" value="NODULATION PROTEIN J"/>
    <property type="match status" value="1"/>
</dbReference>
<proteinExistence type="inferred from homology"/>
<organism evidence="8 9">
    <name type="scientific">Mumia zhuanghuii</name>
    <dbReference type="NCBI Taxonomy" id="2585211"/>
    <lineage>
        <taxon>Bacteria</taxon>
        <taxon>Bacillati</taxon>
        <taxon>Actinomycetota</taxon>
        <taxon>Actinomycetes</taxon>
        <taxon>Propionibacteriales</taxon>
        <taxon>Nocardioidaceae</taxon>
        <taxon>Mumia</taxon>
    </lineage>
</organism>
<keyword evidence="5" id="KW-0046">Antibiotic resistance</keyword>
<accession>A0A5Q6RWG1</accession>
<dbReference type="InterPro" id="IPR000412">
    <property type="entry name" value="ABC_2_transport"/>
</dbReference>
<evidence type="ECO:0000256" key="1">
    <source>
        <dbReference type="ARBA" id="ARBA00004141"/>
    </source>
</evidence>
<dbReference type="OrthoDB" id="9255971at2"/>
<dbReference type="Pfam" id="PF01061">
    <property type="entry name" value="ABC2_membrane"/>
    <property type="match status" value="1"/>
</dbReference>